<feature type="domain" description="WYL" evidence="2">
    <location>
        <begin position="140"/>
        <end position="204"/>
    </location>
</feature>
<dbReference type="RefSeq" id="WP_181376947.1">
    <property type="nucleotide sequence ID" value="NZ_BDQX01000398.1"/>
</dbReference>
<accession>A0A2R5F0H2</accession>
<gene>
    <name evidence="3" type="ORF">PAT3040_06236</name>
</gene>
<sequence length="317" mass="36539">MKKYEVLYKIMNYVYHQDRFTLRELMTEFALSKSTALRYIQSLEDIGVPLYSEPGRYGGYKILDSYSIPPVTFTPQETYALFFSMKGMELLGSLPFKAEYDAIQHKFLQSVSPKIKNMLEQVGSRVSFGTAKITNECPQLEKLFQAIMYPSVLRISYQSPKAVTERRIQPIGLLADRGNWYCPSFDLDKGEYRVFRCDRILQAETLTEEPLPWLQDIDLSNRLDLATRSQSAIDYRIELTGEGKAIFERNHDPRMSLTETNDDCVLSGWIEPAETPYLLQYIHQFGACLRGIHPAFIRDAFVKELEDLRGKLTSSLS</sequence>
<dbReference type="Pfam" id="PF13280">
    <property type="entry name" value="WYL"/>
    <property type="match status" value="1"/>
</dbReference>
<dbReference type="EMBL" id="BDQX01000398">
    <property type="protein sequence ID" value="GBG11419.1"/>
    <property type="molecule type" value="Genomic_DNA"/>
</dbReference>
<dbReference type="InterPro" id="IPR013196">
    <property type="entry name" value="HTH_11"/>
</dbReference>
<evidence type="ECO:0000313" key="4">
    <source>
        <dbReference type="Proteomes" id="UP000245202"/>
    </source>
</evidence>
<dbReference type="InterPro" id="IPR026881">
    <property type="entry name" value="WYL_dom"/>
</dbReference>
<organism evidence="3 4">
    <name type="scientific">Paenibacillus agaridevorans</name>
    <dbReference type="NCBI Taxonomy" id="171404"/>
    <lineage>
        <taxon>Bacteria</taxon>
        <taxon>Bacillati</taxon>
        <taxon>Bacillota</taxon>
        <taxon>Bacilli</taxon>
        <taxon>Bacillales</taxon>
        <taxon>Paenibacillaceae</taxon>
        <taxon>Paenibacillus</taxon>
    </lineage>
</organism>
<dbReference type="SUPFAM" id="SSF46785">
    <property type="entry name" value="Winged helix' DNA-binding domain"/>
    <property type="match status" value="1"/>
</dbReference>
<feature type="domain" description="Helix-turn-helix type 11" evidence="1">
    <location>
        <begin position="8"/>
        <end position="61"/>
    </location>
</feature>
<dbReference type="PANTHER" id="PTHR34580:SF9">
    <property type="entry name" value="SLL5097 PROTEIN"/>
    <property type="match status" value="1"/>
</dbReference>
<keyword evidence="4" id="KW-1185">Reference proteome</keyword>
<dbReference type="InterPro" id="IPR036390">
    <property type="entry name" value="WH_DNA-bd_sf"/>
</dbReference>
<evidence type="ECO:0000259" key="1">
    <source>
        <dbReference type="Pfam" id="PF08279"/>
    </source>
</evidence>
<evidence type="ECO:0000259" key="2">
    <source>
        <dbReference type="Pfam" id="PF13280"/>
    </source>
</evidence>
<evidence type="ECO:0000313" key="3">
    <source>
        <dbReference type="EMBL" id="GBG11419.1"/>
    </source>
</evidence>
<reference evidence="3 4" key="1">
    <citation type="submission" date="2017-08" db="EMBL/GenBank/DDBJ databases">
        <title>Substantial Increase in Enzyme Production by Combined Drug-Resistance Mutations in Paenibacillus agaridevorans.</title>
        <authorList>
            <person name="Tanaka Y."/>
            <person name="Funane K."/>
            <person name="Hosaka T."/>
            <person name="Shiwa Y."/>
            <person name="Fujita N."/>
            <person name="Miyazaki T."/>
            <person name="Yoshikawa H."/>
            <person name="Murakami K."/>
            <person name="Kasahara K."/>
            <person name="Inaoka T."/>
            <person name="Hiraga Y."/>
            <person name="Ochi K."/>
        </authorList>
    </citation>
    <scope>NUCLEOTIDE SEQUENCE [LARGE SCALE GENOMIC DNA]</scope>
    <source>
        <strain evidence="3 4">T-3040</strain>
    </source>
</reference>
<dbReference type="AlphaFoldDB" id="A0A2R5F0H2"/>
<name>A0A2R5F0H2_9BACL</name>
<dbReference type="InterPro" id="IPR051534">
    <property type="entry name" value="CBASS_pafABC_assoc_protein"/>
</dbReference>
<dbReference type="Pfam" id="PF08279">
    <property type="entry name" value="HTH_11"/>
    <property type="match status" value="1"/>
</dbReference>
<dbReference type="Proteomes" id="UP000245202">
    <property type="component" value="Unassembled WGS sequence"/>
</dbReference>
<proteinExistence type="predicted"/>
<dbReference type="PROSITE" id="PS52050">
    <property type="entry name" value="WYL"/>
    <property type="match status" value="1"/>
</dbReference>
<dbReference type="PANTHER" id="PTHR34580">
    <property type="match status" value="1"/>
</dbReference>
<protein>
    <submittedName>
        <fullName evidence="3">Transcriptional regulator</fullName>
    </submittedName>
</protein>
<comment type="caution">
    <text evidence="3">The sequence shown here is derived from an EMBL/GenBank/DDBJ whole genome shotgun (WGS) entry which is preliminary data.</text>
</comment>